<reference evidence="2" key="1">
    <citation type="submission" date="2023-06" db="EMBL/GenBank/DDBJ databases">
        <title>Genome-scale phylogeny and comparative genomics of the fungal order Sordariales.</title>
        <authorList>
            <consortium name="Lawrence Berkeley National Laboratory"/>
            <person name="Hensen N."/>
            <person name="Bonometti L."/>
            <person name="Westerberg I."/>
            <person name="Brannstrom I.O."/>
            <person name="Guillou S."/>
            <person name="Cros-Aarteil S."/>
            <person name="Calhoun S."/>
            <person name="Haridas S."/>
            <person name="Kuo A."/>
            <person name="Mondo S."/>
            <person name="Pangilinan J."/>
            <person name="Riley R."/>
            <person name="Labutti K."/>
            <person name="Andreopoulos B."/>
            <person name="Lipzen A."/>
            <person name="Chen C."/>
            <person name="Yanf M."/>
            <person name="Daum C."/>
            <person name="Ng V."/>
            <person name="Clum A."/>
            <person name="Steindorff A."/>
            <person name="Ohm R."/>
            <person name="Martin F."/>
            <person name="Silar P."/>
            <person name="Natvig D."/>
            <person name="Lalanne C."/>
            <person name="Gautier V."/>
            <person name="Ament-Velasquez S.L."/>
            <person name="Kruys A."/>
            <person name="Hutchinson M.I."/>
            <person name="Powell A.J."/>
            <person name="Barry K."/>
            <person name="Miller A.N."/>
            <person name="Grigoriev I.V."/>
            <person name="Debuchy R."/>
            <person name="Gladieux P."/>
            <person name="Thoren M.H."/>
            <person name="Johannesson H."/>
        </authorList>
    </citation>
    <scope>NUCLEOTIDE SEQUENCE</scope>
    <source>
        <strain evidence="2">8032-3</strain>
    </source>
</reference>
<evidence type="ECO:0008006" key="4">
    <source>
        <dbReference type="Google" id="ProtNLM"/>
    </source>
</evidence>
<organism evidence="2 3">
    <name type="scientific">Phialemonium atrogriseum</name>
    <dbReference type="NCBI Taxonomy" id="1093897"/>
    <lineage>
        <taxon>Eukaryota</taxon>
        <taxon>Fungi</taxon>
        <taxon>Dikarya</taxon>
        <taxon>Ascomycota</taxon>
        <taxon>Pezizomycotina</taxon>
        <taxon>Sordariomycetes</taxon>
        <taxon>Sordariomycetidae</taxon>
        <taxon>Cephalothecales</taxon>
        <taxon>Cephalothecaceae</taxon>
        <taxon>Phialemonium</taxon>
    </lineage>
</organism>
<evidence type="ECO:0000256" key="1">
    <source>
        <dbReference type="SAM" id="Phobius"/>
    </source>
</evidence>
<comment type="caution">
    <text evidence="2">The sequence shown here is derived from an EMBL/GenBank/DDBJ whole genome shotgun (WGS) entry which is preliminary data.</text>
</comment>
<dbReference type="EMBL" id="MU839015">
    <property type="protein sequence ID" value="KAK1765481.1"/>
    <property type="molecule type" value="Genomic_DNA"/>
</dbReference>
<dbReference type="Proteomes" id="UP001244011">
    <property type="component" value="Unassembled WGS sequence"/>
</dbReference>
<feature type="transmembrane region" description="Helical" evidence="1">
    <location>
        <begin position="23"/>
        <end position="47"/>
    </location>
</feature>
<dbReference type="RefSeq" id="XP_060281694.1">
    <property type="nucleotide sequence ID" value="XM_060430091.1"/>
</dbReference>
<keyword evidence="3" id="KW-1185">Reference proteome</keyword>
<feature type="transmembrane region" description="Helical" evidence="1">
    <location>
        <begin position="125"/>
        <end position="148"/>
    </location>
</feature>
<keyword evidence="1" id="KW-1133">Transmembrane helix</keyword>
<feature type="transmembrane region" description="Helical" evidence="1">
    <location>
        <begin position="98"/>
        <end position="119"/>
    </location>
</feature>
<accession>A0AAJ0BWE1</accession>
<name>A0AAJ0BWE1_9PEZI</name>
<dbReference type="GeneID" id="85313278"/>
<dbReference type="AlphaFoldDB" id="A0AAJ0BWE1"/>
<evidence type="ECO:0000313" key="2">
    <source>
        <dbReference type="EMBL" id="KAK1765481.1"/>
    </source>
</evidence>
<keyword evidence="1" id="KW-0812">Transmembrane</keyword>
<keyword evidence="1" id="KW-0472">Membrane</keyword>
<sequence>MATQFVAGTPASPFLKRVLIPFWVVRILIMVVDLGLYGLSIGVVAAYKDDIDDEVGNTGSTSAALAILVVIELLILTCLVLDIVCIVKRARRTLSPRFFLIVNVIQTLFWTIMFIMGIISTRNGLNVGIGVLLFLSFLGLLIYASVMYHRHRKGTLKGAYVPANPGPQYQGFVQSTGYQPTDYQPTEYQSPAYQQTAYQPTAYQPTSYQPYPTNTYTEQPQQKPVYYDPQSVQAAPAGSYEMDNRGGHYA</sequence>
<protein>
    <recommendedName>
        <fullName evidence="4">MARVEL domain-containing protein</fullName>
    </recommendedName>
</protein>
<feature type="transmembrane region" description="Helical" evidence="1">
    <location>
        <begin position="63"/>
        <end position="86"/>
    </location>
</feature>
<evidence type="ECO:0000313" key="3">
    <source>
        <dbReference type="Proteomes" id="UP001244011"/>
    </source>
</evidence>
<gene>
    <name evidence="2" type="ORF">QBC33DRAFT_560846</name>
</gene>
<proteinExistence type="predicted"/>